<protein>
    <submittedName>
        <fullName evidence="1">Uncharacterized protein</fullName>
    </submittedName>
</protein>
<dbReference type="AlphaFoldDB" id="S7Z7P1"/>
<reference evidence="1 2" key="1">
    <citation type="journal article" date="2013" name="PLoS ONE">
        <title>Genomic and secretomic analyses reveal unique features of the lignocellulolytic enzyme system of Penicillium decumbens.</title>
        <authorList>
            <person name="Liu G."/>
            <person name="Zhang L."/>
            <person name="Wei X."/>
            <person name="Zou G."/>
            <person name="Qin Y."/>
            <person name="Ma L."/>
            <person name="Li J."/>
            <person name="Zheng H."/>
            <person name="Wang S."/>
            <person name="Wang C."/>
            <person name="Xun L."/>
            <person name="Zhao G.-P."/>
            <person name="Zhou Z."/>
            <person name="Qu Y."/>
        </authorList>
    </citation>
    <scope>NUCLEOTIDE SEQUENCE [LARGE SCALE GENOMIC DNA]</scope>
    <source>
        <strain evidence="2">114-2 / CGMCC 5302</strain>
    </source>
</reference>
<gene>
    <name evidence="1" type="ORF">PDE_01537</name>
</gene>
<dbReference type="Proteomes" id="UP000019376">
    <property type="component" value="Unassembled WGS sequence"/>
</dbReference>
<organism evidence="1 2">
    <name type="scientific">Penicillium oxalicum (strain 114-2 / CGMCC 5302)</name>
    <name type="common">Penicillium decumbens</name>
    <dbReference type="NCBI Taxonomy" id="933388"/>
    <lineage>
        <taxon>Eukaryota</taxon>
        <taxon>Fungi</taxon>
        <taxon>Dikarya</taxon>
        <taxon>Ascomycota</taxon>
        <taxon>Pezizomycotina</taxon>
        <taxon>Eurotiomycetes</taxon>
        <taxon>Eurotiomycetidae</taxon>
        <taxon>Eurotiales</taxon>
        <taxon>Aspergillaceae</taxon>
        <taxon>Penicillium</taxon>
    </lineage>
</organism>
<accession>S7Z7P1</accession>
<evidence type="ECO:0000313" key="1">
    <source>
        <dbReference type="EMBL" id="EPS26600.1"/>
    </source>
</evidence>
<sequence length="105" mass="11244">MSDSGSSNTGELLRPVLVITPLTENKDKLADYTYKYPTKQYKYTEPLAINDKSVSIAGASVSAKRGRSFGFKLARGTALSPLNPTPDPRPVDLGLGPVLGLGFPF</sequence>
<dbReference type="EMBL" id="KB644409">
    <property type="protein sequence ID" value="EPS26600.1"/>
    <property type="molecule type" value="Genomic_DNA"/>
</dbReference>
<dbReference type="HOGENOM" id="CLU_2237517_0_0_1"/>
<proteinExistence type="predicted"/>
<evidence type="ECO:0000313" key="2">
    <source>
        <dbReference type="Proteomes" id="UP000019376"/>
    </source>
</evidence>
<keyword evidence="2" id="KW-1185">Reference proteome</keyword>
<name>S7Z7P1_PENO1</name>